<evidence type="ECO:0000313" key="7">
    <source>
        <dbReference type="Proteomes" id="UP000054761"/>
    </source>
</evidence>
<dbReference type="GO" id="GO:0003924">
    <property type="term" value="F:GTPase activity"/>
    <property type="evidence" value="ECO:0007669"/>
    <property type="project" value="UniProtKB-UniRule"/>
</dbReference>
<dbReference type="HAMAP" id="MF_01820">
    <property type="entry name" value="GTPase_RsgA"/>
    <property type="match status" value="1"/>
</dbReference>
<keyword evidence="3" id="KW-0378">Hydrolase</keyword>
<keyword evidence="3" id="KW-0479">Metal-binding</keyword>
<dbReference type="PANTHER" id="PTHR32120">
    <property type="entry name" value="SMALL RIBOSOMAL SUBUNIT BIOGENESIS GTPASE RSGA"/>
    <property type="match status" value="1"/>
</dbReference>
<feature type="binding site" evidence="3">
    <location>
        <position position="280"/>
    </location>
    <ligand>
        <name>Zn(2+)</name>
        <dbReference type="ChEBI" id="CHEBI:29105"/>
    </ligand>
</feature>
<dbReference type="InterPro" id="IPR012340">
    <property type="entry name" value="NA-bd_OB-fold"/>
</dbReference>
<feature type="binding site" evidence="3">
    <location>
        <begin position="197"/>
        <end position="205"/>
    </location>
    <ligand>
        <name>GTP</name>
        <dbReference type="ChEBI" id="CHEBI:37565"/>
    </ligand>
</feature>
<feature type="domain" description="CP-type G" evidence="5">
    <location>
        <begin position="91"/>
        <end position="256"/>
    </location>
</feature>
<dbReference type="GO" id="GO:0019843">
    <property type="term" value="F:rRNA binding"/>
    <property type="evidence" value="ECO:0007669"/>
    <property type="project" value="UniProtKB-KW"/>
</dbReference>
<evidence type="ECO:0000259" key="4">
    <source>
        <dbReference type="PROSITE" id="PS50936"/>
    </source>
</evidence>
<comment type="similarity">
    <text evidence="3">Belongs to the TRAFAC class YlqF/YawG GTPase family. RsgA subfamily.</text>
</comment>
<dbReference type="STRING" id="454.Lisr_2488"/>
<dbReference type="PANTHER" id="PTHR32120:SF11">
    <property type="entry name" value="SMALL RIBOSOMAL SUBUNIT BIOGENESIS GTPASE RSGA 1, MITOCHONDRIAL-RELATED"/>
    <property type="match status" value="1"/>
</dbReference>
<dbReference type="GO" id="GO:0046872">
    <property type="term" value="F:metal ion binding"/>
    <property type="evidence" value="ECO:0007669"/>
    <property type="project" value="UniProtKB-KW"/>
</dbReference>
<keyword evidence="1 3" id="KW-0547">Nucleotide-binding</keyword>
<evidence type="ECO:0000259" key="5">
    <source>
        <dbReference type="PROSITE" id="PS51721"/>
    </source>
</evidence>
<dbReference type="PROSITE" id="PS50936">
    <property type="entry name" value="ENGC_GTPASE"/>
    <property type="match status" value="1"/>
</dbReference>
<keyword evidence="3" id="KW-0963">Cytoplasm</keyword>
<evidence type="ECO:0000256" key="2">
    <source>
        <dbReference type="ARBA" id="ARBA00023134"/>
    </source>
</evidence>
<dbReference type="Proteomes" id="UP000054761">
    <property type="component" value="Unassembled WGS sequence"/>
</dbReference>
<feature type="binding site" evidence="3">
    <location>
        <position position="285"/>
    </location>
    <ligand>
        <name>Zn(2+)</name>
        <dbReference type="ChEBI" id="CHEBI:29105"/>
    </ligand>
</feature>
<reference evidence="6 7" key="1">
    <citation type="submission" date="2015-11" db="EMBL/GenBank/DDBJ databases">
        <title>Genomic analysis of 38 Legionella species identifies large and diverse effector repertoires.</title>
        <authorList>
            <person name="Burstein D."/>
            <person name="Amaro F."/>
            <person name="Zusman T."/>
            <person name="Lifshitz Z."/>
            <person name="Cohen O."/>
            <person name="Gilbert J.A."/>
            <person name="Pupko T."/>
            <person name="Shuman H.A."/>
            <person name="Segal G."/>
        </authorList>
    </citation>
    <scope>NUCLEOTIDE SEQUENCE [LARGE SCALE GENOMIC DNA]</scope>
    <source>
        <strain evidence="6 7">Bercovier 4</strain>
    </source>
</reference>
<keyword evidence="3" id="KW-0862">Zinc</keyword>
<dbReference type="GO" id="GO:0005737">
    <property type="term" value="C:cytoplasm"/>
    <property type="evidence" value="ECO:0007669"/>
    <property type="project" value="UniProtKB-SubCell"/>
</dbReference>
<gene>
    <name evidence="6" type="primary">engC</name>
    <name evidence="3" type="synonym">rsgA</name>
    <name evidence="6" type="ORF">Lisr_2488</name>
</gene>
<dbReference type="InterPro" id="IPR004881">
    <property type="entry name" value="Ribosome_biogen_GTPase_RsgA"/>
</dbReference>
<evidence type="ECO:0000256" key="1">
    <source>
        <dbReference type="ARBA" id="ARBA00022741"/>
    </source>
</evidence>
<sequence>MSKRRISKQQSQRIARKQKAYQQKEHMDQSGLADGLVISRFGRHAEIEVENGLRIHCSIRPDIQSLVAGDRVVWRPEGQGQGAIVSCYPRQSVLIRPGIRGDKAVAANITQMIVVIAPKPEISWPLLDSYLIMAEILHLNALILLNKTDLPCQAIQQQLIQDYHPLGYHLLFAGEHLKTGHQALEEALNHEVSVFVGQSGVGKSSIIASLLPHESAIETRSISEHKALGRHTTSSSRYYHLKGGGALIDSPGVREISLLYLEPTTIIQGYREFKPFLGLCKFRNCNHITSVGCAVKEAVAEQNISQRRYDNFVKLCQQYAKY</sequence>
<dbReference type="SUPFAM" id="SSF50249">
    <property type="entry name" value="Nucleic acid-binding proteins"/>
    <property type="match status" value="1"/>
</dbReference>
<feature type="binding site" evidence="3">
    <location>
        <begin position="146"/>
        <end position="149"/>
    </location>
    <ligand>
        <name>GTP</name>
        <dbReference type="ChEBI" id="CHEBI:37565"/>
    </ligand>
</feature>
<dbReference type="NCBIfam" id="TIGR00157">
    <property type="entry name" value="ribosome small subunit-dependent GTPase A"/>
    <property type="match status" value="1"/>
</dbReference>
<keyword evidence="3" id="KW-0699">rRNA-binding</keyword>
<dbReference type="EC" id="3.6.1.-" evidence="3"/>
<proteinExistence type="inferred from homology"/>
<feature type="domain" description="EngC GTPase" evidence="4">
    <location>
        <begin position="107"/>
        <end position="254"/>
    </location>
</feature>
<dbReference type="Gene3D" id="3.40.50.300">
    <property type="entry name" value="P-loop containing nucleotide triphosphate hydrolases"/>
    <property type="match status" value="1"/>
</dbReference>
<keyword evidence="3" id="KW-0694">RNA-binding</keyword>
<comment type="subunit">
    <text evidence="3">Monomer. Associates with 30S ribosomal subunit, binds 16S rRNA.</text>
</comment>
<evidence type="ECO:0000256" key="3">
    <source>
        <dbReference type="HAMAP-Rule" id="MF_01820"/>
    </source>
</evidence>
<protein>
    <recommendedName>
        <fullName evidence="3">Small ribosomal subunit biogenesis GTPase RsgA</fullName>
        <ecNumber evidence="3">3.6.1.-</ecNumber>
    </recommendedName>
</protein>
<keyword evidence="3" id="KW-0690">Ribosome biogenesis</keyword>
<comment type="function">
    <text evidence="3">One of several proteins that assist in the late maturation steps of the functional core of the 30S ribosomal subunit. Helps release RbfA from mature subunits. May play a role in the assembly of ribosomal proteins into the subunit. Circularly permuted GTPase that catalyzes slow GTP hydrolysis, GTPase activity is stimulated by the 30S ribosomal subunit.</text>
</comment>
<dbReference type="Gene3D" id="1.10.40.50">
    <property type="entry name" value="Probable gtpase engc, domain 3"/>
    <property type="match status" value="1"/>
</dbReference>
<dbReference type="Pfam" id="PF03193">
    <property type="entry name" value="RsgA_GTPase"/>
    <property type="match status" value="1"/>
</dbReference>
<dbReference type="AlphaFoldDB" id="A0A0W0V2B7"/>
<feature type="binding site" evidence="3">
    <location>
        <position position="287"/>
    </location>
    <ligand>
        <name>Zn(2+)</name>
        <dbReference type="ChEBI" id="CHEBI:29105"/>
    </ligand>
</feature>
<comment type="subcellular location">
    <subcellularLocation>
        <location evidence="3">Cytoplasm</location>
    </subcellularLocation>
</comment>
<dbReference type="InterPro" id="IPR030378">
    <property type="entry name" value="G_CP_dom"/>
</dbReference>
<dbReference type="InterPro" id="IPR010914">
    <property type="entry name" value="RsgA_GTPase_dom"/>
</dbReference>
<comment type="cofactor">
    <cofactor evidence="3">
        <name>Zn(2+)</name>
        <dbReference type="ChEBI" id="CHEBI:29105"/>
    </cofactor>
    <text evidence="3">Binds 1 zinc ion per subunit.</text>
</comment>
<dbReference type="GO" id="GO:0042274">
    <property type="term" value="P:ribosomal small subunit biogenesis"/>
    <property type="evidence" value="ECO:0007669"/>
    <property type="project" value="UniProtKB-UniRule"/>
</dbReference>
<organism evidence="6 7">
    <name type="scientific">Legionella israelensis</name>
    <dbReference type="NCBI Taxonomy" id="454"/>
    <lineage>
        <taxon>Bacteria</taxon>
        <taxon>Pseudomonadati</taxon>
        <taxon>Pseudomonadota</taxon>
        <taxon>Gammaproteobacteria</taxon>
        <taxon>Legionellales</taxon>
        <taxon>Legionellaceae</taxon>
        <taxon>Legionella</taxon>
    </lineage>
</organism>
<dbReference type="InterPro" id="IPR027417">
    <property type="entry name" value="P-loop_NTPase"/>
</dbReference>
<accession>A0A0W0V2B7</accession>
<dbReference type="PROSITE" id="PS51721">
    <property type="entry name" value="G_CP"/>
    <property type="match status" value="1"/>
</dbReference>
<dbReference type="Gene3D" id="2.40.50.140">
    <property type="entry name" value="Nucleic acid-binding proteins"/>
    <property type="match status" value="1"/>
</dbReference>
<comment type="caution">
    <text evidence="6">The sequence shown here is derived from an EMBL/GenBank/DDBJ whole genome shotgun (WGS) entry which is preliminary data.</text>
</comment>
<dbReference type="RefSeq" id="WP_058502771.1">
    <property type="nucleotide sequence ID" value="NZ_CAAAJA010000013.1"/>
</dbReference>
<keyword evidence="2 3" id="KW-0342">GTP-binding</keyword>
<evidence type="ECO:0000313" key="6">
    <source>
        <dbReference type="EMBL" id="KTD14260.1"/>
    </source>
</evidence>
<dbReference type="SUPFAM" id="SSF52540">
    <property type="entry name" value="P-loop containing nucleoside triphosphate hydrolases"/>
    <property type="match status" value="1"/>
</dbReference>
<dbReference type="PATRIC" id="fig|454.4.peg.2720"/>
<keyword evidence="7" id="KW-1185">Reference proteome</keyword>
<name>A0A0W0V2B7_9GAMM</name>
<dbReference type="OrthoDB" id="9809485at2"/>
<feature type="binding site" evidence="3">
    <location>
        <position position="293"/>
    </location>
    <ligand>
        <name>Zn(2+)</name>
        <dbReference type="ChEBI" id="CHEBI:29105"/>
    </ligand>
</feature>
<dbReference type="EMBL" id="LNYH01000149">
    <property type="protein sequence ID" value="KTD14260.1"/>
    <property type="molecule type" value="Genomic_DNA"/>
</dbReference>
<dbReference type="GO" id="GO:0005525">
    <property type="term" value="F:GTP binding"/>
    <property type="evidence" value="ECO:0007669"/>
    <property type="project" value="UniProtKB-UniRule"/>
</dbReference>
<dbReference type="CDD" id="cd01854">
    <property type="entry name" value="YjeQ_EngC"/>
    <property type="match status" value="1"/>
</dbReference>